<dbReference type="Proteomes" id="UP000218113">
    <property type="component" value="Unassembled WGS sequence"/>
</dbReference>
<evidence type="ECO:0000313" key="2">
    <source>
        <dbReference type="Proteomes" id="UP000218113"/>
    </source>
</evidence>
<accession>A0A2A4T9G8</accession>
<protein>
    <submittedName>
        <fullName evidence="1">Uncharacterized protein</fullName>
    </submittedName>
</protein>
<comment type="caution">
    <text evidence="1">The sequence shown here is derived from an EMBL/GenBank/DDBJ whole genome shotgun (WGS) entry which is preliminary data.</text>
</comment>
<sequence length="324" mass="37322">MDKMIIIANSLYSPLSDDINEQIYKAGFIGNDHKASASMSDALKNRAKILSLDQNSFEPKRWHVVGMEYSEESYSCACGKPNLKKLYKVMNEDTSYIMTIGSSCLKKYFELQPNEDLMSYISSSSTAEVNNSLKKKYDALILSCIGFRNLIAYTKLRSNKEDTPKDLDRVIKEKLSQGLHLFDSVKWEKKLSRAKKLYDYLLSAPQRKSIEENKIKFLKQMELNEIHRAQEGISYDNRPSLNTPRKQTYIKIDPTTLEEFDEFGSHVPKVMKGSTHDVDVIDGKWFCQCEDCGSMIYTKDDFENILMKCDACENVIMLQMDEPF</sequence>
<dbReference type="EMBL" id="NVSR01000007">
    <property type="protein sequence ID" value="PCI30182.1"/>
    <property type="molecule type" value="Genomic_DNA"/>
</dbReference>
<dbReference type="AlphaFoldDB" id="A0A2A4T9G8"/>
<reference evidence="2" key="1">
    <citation type="submission" date="2017-08" db="EMBL/GenBank/DDBJ databases">
        <title>A dynamic microbial community with high functional redundancy inhabits the cold, oxic subseafloor aquifer.</title>
        <authorList>
            <person name="Tully B.J."/>
            <person name="Wheat C.G."/>
            <person name="Glazer B.T."/>
            <person name="Huber J.A."/>
        </authorList>
    </citation>
    <scope>NUCLEOTIDE SEQUENCE [LARGE SCALE GENOMIC DNA]</scope>
</reference>
<gene>
    <name evidence="1" type="ORF">COB67_02535</name>
</gene>
<evidence type="ECO:0000313" key="1">
    <source>
        <dbReference type="EMBL" id="PCI30182.1"/>
    </source>
</evidence>
<name>A0A2A4T9G8_9DELT</name>
<proteinExistence type="predicted"/>
<organism evidence="1 2">
    <name type="scientific">SAR324 cluster bacterium</name>
    <dbReference type="NCBI Taxonomy" id="2024889"/>
    <lineage>
        <taxon>Bacteria</taxon>
        <taxon>Deltaproteobacteria</taxon>
        <taxon>SAR324 cluster</taxon>
    </lineage>
</organism>